<evidence type="ECO:0000313" key="3">
    <source>
        <dbReference type="Proteomes" id="UP000182108"/>
    </source>
</evidence>
<dbReference type="OrthoDB" id="9805636at2"/>
<accession>A0A0K6IRF3</accession>
<protein>
    <submittedName>
        <fullName evidence="2">Phenol 2-monooxygenase P2 subunit</fullName>
    </submittedName>
</protein>
<dbReference type="Gene3D" id="3.90.56.10">
    <property type="entry name" value="Monooxygenase component MmoB/DmpM"/>
    <property type="match status" value="1"/>
</dbReference>
<sequence length="89" mass="10206">MSTVFIAFQTNEETRPIIEAIVEDNPHARVNEAPAMVKIDADGRLIVKRSSIEERLGREFDLQELHINLISLSGNIEEDEDQFVLVWKN</sequence>
<reference evidence="3" key="1">
    <citation type="submission" date="2015-08" db="EMBL/GenBank/DDBJ databases">
        <authorList>
            <person name="Babu N.S."/>
            <person name="Beckwith C.J."/>
            <person name="Beseler K.G."/>
            <person name="Brison A."/>
            <person name="Carone J.V."/>
            <person name="Caskin T.P."/>
            <person name="Diamond M."/>
            <person name="Durham M.E."/>
            <person name="Foxe J.M."/>
            <person name="Go M."/>
            <person name="Henderson B.A."/>
            <person name="Jones I.B."/>
            <person name="McGettigan J.A."/>
            <person name="Micheletti S.J."/>
            <person name="Nasrallah M.E."/>
            <person name="Ortiz D."/>
            <person name="Piller C.R."/>
            <person name="Privatt S.R."/>
            <person name="Schneider S.L."/>
            <person name="Sharp S."/>
            <person name="Smith T.C."/>
            <person name="Stanton J.D."/>
            <person name="Ullery H.E."/>
            <person name="Wilson R.J."/>
            <person name="Serrano M.G."/>
            <person name="Buck G."/>
            <person name="Lee V."/>
            <person name="Wang Y."/>
            <person name="Carvalho R."/>
            <person name="Voegtly L."/>
            <person name="Shi R."/>
            <person name="Duckworth R."/>
            <person name="Johnson A."/>
            <person name="Loviza R."/>
            <person name="Walstead R."/>
            <person name="Shah Z."/>
            <person name="Kiflezghi M."/>
            <person name="Wade K."/>
            <person name="Ball S.L."/>
            <person name="Bradley K.W."/>
            <person name="Asai D.J."/>
            <person name="Bowman C.A."/>
            <person name="Russell D.A."/>
            <person name="Pope W.H."/>
            <person name="Jacobs-Sera D."/>
            <person name="Hendrix R.W."/>
            <person name="Hatfull G.F."/>
        </authorList>
    </citation>
    <scope>NUCLEOTIDE SEQUENCE [LARGE SCALE GENOMIC DNA]</scope>
    <source>
        <strain evidence="3">JCM 19170</strain>
    </source>
</reference>
<organism evidence="2 3">
    <name type="scientific">Tepidiphilus thermophilus</name>
    <dbReference type="NCBI Taxonomy" id="876478"/>
    <lineage>
        <taxon>Bacteria</taxon>
        <taxon>Pseudomonadati</taxon>
        <taxon>Pseudomonadota</taxon>
        <taxon>Hydrogenophilia</taxon>
        <taxon>Hydrogenophilales</taxon>
        <taxon>Hydrogenophilaceae</taxon>
        <taxon>Tepidiphilus</taxon>
    </lineage>
</organism>
<name>A0A0K6IRF3_9PROT</name>
<evidence type="ECO:0000256" key="1">
    <source>
        <dbReference type="ARBA" id="ARBA00006313"/>
    </source>
</evidence>
<keyword evidence="3" id="KW-1185">Reference proteome</keyword>
<dbReference type="InterPro" id="IPR003454">
    <property type="entry name" value="MOase_MmoB_DmpM"/>
</dbReference>
<dbReference type="GO" id="GO:0004497">
    <property type="term" value="F:monooxygenase activity"/>
    <property type="evidence" value="ECO:0007669"/>
    <property type="project" value="UniProtKB-KW"/>
</dbReference>
<dbReference type="RefSeq" id="WP_055422909.1">
    <property type="nucleotide sequence ID" value="NZ_CYHH01000002.1"/>
</dbReference>
<proteinExistence type="inferred from homology"/>
<dbReference type="AlphaFoldDB" id="A0A0K6IRF3"/>
<dbReference type="Pfam" id="PF02406">
    <property type="entry name" value="MmoB_DmpM"/>
    <property type="match status" value="1"/>
</dbReference>
<comment type="similarity">
    <text evidence="1">Belongs to the TmoD/XamoD family.</text>
</comment>
<dbReference type="SUPFAM" id="SSF56029">
    <property type="entry name" value="Monooxygenase (hydroxylase) regulatory protein"/>
    <property type="match status" value="1"/>
</dbReference>
<evidence type="ECO:0000313" key="2">
    <source>
        <dbReference type="EMBL" id="CUB05912.1"/>
    </source>
</evidence>
<dbReference type="Proteomes" id="UP000182108">
    <property type="component" value="Unassembled WGS sequence"/>
</dbReference>
<gene>
    <name evidence="2" type="ORF">Ga0061068_102196</name>
</gene>
<keyword evidence="2" id="KW-0503">Monooxygenase</keyword>
<keyword evidence="2" id="KW-0560">Oxidoreductase</keyword>
<dbReference type="EMBL" id="CYHH01000002">
    <property type="protein sequence ID" value="CUB05912.1"/>
    <property type="molecule type" value="Genomic_DNA"/>
</dbReference>
<dbReference type="InterPro" id="IPR036889">
    <property type="entry name" value="mOase_MmoB_DmpM_sf"/>
</dbReference>